<evidence type="ECO:0000256" key="1">
    <source>
        <dbReference type="ARBA" id="ARBA00022676"/>
    </source>
</evidence>
<evidence type="ECO:0000256" key="4">
    <source>
        <dbReference type="ARBA" id="ARBA00023027"/>
    </source>
</evidence>
<dbReference type="Pfam" id="PF00179">
    <property type="entry name" value="UQ_con"/>
    <property type="match status" value="1"/>
</dbReference>
<evidence type="ECO:0000256" key="2">
    <source>
        <dbReference type="ARBA" id="ARBA00022679"/>
    </source>
</evidence>
<evidence type="ECO:0000259" key="6">
    <source>
        <dbReference type="PROSITE" id="PS50127"/>
    </source>
</evidence>
<accession>A0A319DV78</accession>
<feature type="domain" description="UBC core" evidence="6">
    <location>
        <begin position="934"/>
        <end position="1113"/>
    </location>
</feature>
<dbReference type="OrthoDB" id="109543at2759"/>
<dbReference type="InterPro" id="IPR000608">
    <property type="entry name" value="UBC"/>
</dbReference>
<reference evidence="7 8" key="1">
    <citation type="submission" date="2018-02" db="EMBL/GenBank/DDBJ databases">
        <title>The genomes of Aspergillus section Nigri reveals drivers in fungal speciation.</title>
        <authorList>
            <consortium name="DOE Joint Genome Institute"/>
            <person name="Vesth T.C."/>
            <person name="Nybo J."/>
            <person name="Theobald S."/>
            <person name="Brandl J."/>
            <person name="Frisvad J.C."/>
            <person name="Nielsen K.F."/>
            <person name="Lyhne E.K."/>
            <person name="Kogle M.E."/>
            <person name="Kuo A."/>
            <person name="Riley R."/>
            <person name="Clum A."/>
            <person name="Nolan M."/>
            <person name="Lipzen A."/>
            <person name="Salamov A."/>
            <person name="Henrissat B."/>
            <person name="Wiebenga A."/>
            <person name="De vries R.P."/>
            <person name="Grigoriev I.V."/>
            <person name="Mortensen U.H."/>
            <person name="Andersen M.R."/>
            <person name="Baker S.E."/>
        </authorList>
    </citation>
    <scope>NUCLEOTIDE SEQUENCE [LARGE SCALE GENOMIC DNA]</scope>
    <source>
        <strain evidence="7 8">CBS 121057</strain>
    </source>
</reference>
<dbReference type="GO" id="GO:0003950">
    <property type="term" value="F:NAD+ poly-ADP-ribosyltransferase activity"/>
    <property type="evidence" value="ECO:0007669"/>
    <property type="project" value="InterPro"/>
</dbReference>
<dbReference type="Gene3D" id="3.90.228.10">
    <property type="match status" value="1"/>
</dbReference>
<evidence type="ECO:0000256" key="3">
    <source>
        <dbReference type="ARBA" id="ARBA00022695"/>
    </source>
</evidence>
<evidence type="ECO:0000313" key="8">
    <source>
        <dbReference type="Proteomes" id="UP000248423"/>
    </source>
</evidence>
<name>A0A319DV78_ASPSB</name>
<evidence type="ECO:0000256" key="5">
    <source>
        <dbReference type="SAM" id="MobiDB-lite"/>
    </source>
</evidence>
<dbReference type="InterPro" id="IPR012317">
    <property type="entry name" value="Poly(ADP-ribose)pol_cat_dom"/>
</dbReference>
<keyword evidence="3" id="KW-0548">Nucleotidyltransferase</keyword>
<gene>
    <name evidence="7" type="ORF">BO78DRAFT_378577</name>
</gene>
<dbReference type="InterPro" id="IPR016135">
    <property type="entry name" value="UBQ-conjugating_enzyme/RWD"/>
</dbReference>
<proteinExistence type="predicted"/>
<dbReference type="PANTHER" id="PTHR21328">
    <property type="entry name" value="POLY ADP-RIBOSE POLYMERASE FAMILY, MEMBER PARP"/>
    <property type="match status" value="1"/>
</dbReference>
<dbReference type="SUPFAM" id="SSF56399">
    <property type="entry name" value="ADP-ribosylation"/>
    <property type="match status" value="1"/>
</dbReference>
<keyword evidence="8" id="KW-1185">Reference proteome</keyword>
<dbReference type="FunFam" id="3.10.110.10:FF:000107">
    <property type="entry name" value="Ubiquitin conjugating enzyme, putative"/>
    <property type="match status" value="1"/>
</dbReference>
<dbReference type="GO" id="GO:0016779">
    <property type="term" value="F:nucleotidyltransferase activity"/>
    <property type="evidence" value="ECO:0007669"/>
    <property type="project" value="UniProtKB-KW"/>
</dbReference>
<dbReference type="AlphaFoldDB" id="A0A319DV78"/>
<dbReference type="SUPFAM" id="SSF54495">
    <property type="entry name" value="UBC-like"/>
    <property type="match status" value="1"/>
</dbReference>
<dbReference type="Gene3D" id="3.10.110.10">
    <property type="entry name" value="Ubiquitin Conjugating Enzyme"/>
    <property type="match status" value="1"/>
</dbReference>
<keyword evidence="1" id="KW-0328">Glycosyltransferase</keyword>
<dbReference type="PROSITE" id="PS50127">
    <property type="entry name" value="UBC_2"/>
    <property type="match status" value="1"/>
</dbReference>
<dbReference type="CDD" id="cd23802">
    <property type="entry name" value="UBCc_UBE2Q"/>
    <property type="match status" value="1"/>
</dbReference>
<sequence>MPHHDFNQDLTEASLPGRFPGLSHIQTGNDDTFVFTYTPPSNDQLLPYTSPRDAQPLKFNVHLDVTKYPENHSYFVYSATDNIPDEISAVLETVQDKFESCTLETFLEDFCHDIDQAVLGEEGWDSDGDFDLNGDEEDVDDSFDSNYNDEDLGWDGFSDTPVIPRSTDRKQLRTDLRAAKSAGFKVGYLGDLEGPLVVSISCRIAKLGISEDAMQMWNVSPEQFLVVLLRYPRGYRGLRQIMSQPQTGPSAVKMHVGLCDTYKPTVLSVPDVAKPTILHDILCPSASDSKPKSALKSSFITEPVETLLNDRYLGFIRNRLQHGFSWTGAELYYNHSQGKMLDSKDVHHPEYHVLEEWSNSTPSFVKGDQLLRTKDSSQVSLPLIAMQYTLRRFVKCTDFCLICHCKVDAGFEALKPYVCSSALCLYQYMQLGMGPRLEWEIVSQPYVVDMLVSFAYARASAGELTDLPVGLDLKVPWESTTPSGPKSWTATWDPEKLLLSTPAKHNLQAGDWVAVKEASDSFSSFKSPSLCCEVLSVHNHSLIHLSQPIAIGFGNKNAGRPRWKEVRFMPYGVQVDKVEGELEQQAIMALLDTLPDVFLMKSFITSGARPGQHNSLESWKGKICPSALLVLRWIVASNQSCIVHDDDPEHQVTGMHNYMQFRLAQGSPDKEARFIQAVRKNSSGNFPTIFAWHGSPIYNWHSILREGLNFKKQLHGRSYGNGVYMAKDINTSHGYTNSQKPLARWPQSTLDIMTAISLNEVVNAPKAFITFNPFYVVNQLDWIQPRYLFVSSKDLASQGLQTFKPTKVYNQDPNHTCLGISNHPVSIPISALSSRHKQADKQASTHSRKKRKVSTGWQAKGDSDPSYDCASVATLIDDLRLLESDSEDDSGESDCVIVKTRTRADPVPKTDFRPGTLQTGSLQLLGPPSYATTTATQSLQRHLKAVLKVQDREPLHELGWYVDATLVNTVYQWIVEFHSFDPSLPLAQDLKRNNLTSIVTEIRFPPQFPMSPPFIRVVRPLFTPFMQQGGGHVTAGGAMCMELLTSSGWLPANAMESVLLQVRLALCSTHPYPARLRNGGGSYSFGESVSAYRRACQAHGWKVPDDFNRIQEA</sequence>
<keyword evidence="4" id="KW-0520">NAD</keyword>
<feature type="region of interest" description="Disordered" evidence="5">
    <location>
        <begin position="833"/>
        <end position="863"/>
    </location>
</feature>
<organism evidence="7 8">
    <name type="scientific">Aspergillus sclerotiicarbonarius (strain CBS 121057 / IBT 28362)</name>
    <dbReference type="NCBI Taxonomy" id="1448318"/>
    <lineage>
        <taxon>Eukaryota</taxon>
        <taxon>Fungi</taxon>
        <taxon>Dikarya</taxon>
        <taxon>Ascomycota</taxon>
        <taxon>Pezizomycotina</taxon>
        <taxon>Eurotiomycetes</taxon>
        <taxon>Eurotiomycetidae</taxon>
        <taxon>Eurotiales</taxon>
        <taxon>Aspergillaceae</taxon>
        <taxon>Aspergillus</taxon>
        <taxon>Aspergillus subgen. Circumdati</taxon>
    </lineage>
</organism>
<dbReference type="Proteomes" id="UP000248423">
    <property type="component" value="Unassembled WGS sequence"/>
</dbReference>
<dbReference type="InterPro" id="IPR051838">
    <property type="entry name" value="ARTD_PARP"/>
</dbReference>
<dbReference type="STRING" id="1448318.A0A319DV78"/>
<protein>
    <recommendedName>
        <fullName evidence="6">UBC core domain-containing protein</fullName>
    </recommendedName>
</protein>
<dbReference type="Pfam" id="PF00644">
    <property type="entry name" value="PARP"/>
    <property type="match status" value="1"/>
</dbReference>
<evidence type="ECO:0000313" key="7">
    <source>
        <dbReference type="EMBL" id="PYI01657.1"/>
    </source>
</evidence>
<dbReference type="EMBL" id="KZ826409">
    <property type="protein sequence ID" value="PYI01657.1"/>
    <property type="molecule type" value="Genomic_DNA"/>
</dbReference>
<dbReference type="VEuPathDB" id="FungiDB:BO78DRAFT_378577"/>
<keyword evidence="2" id="KW-0808">Transferase</keyword>